<dbReference type="AlphaFoldDB" id="A0A1G4JSK4"/>
<dbReference type="PANTHER" id="PTHR31468">
    <property type="entry name" value="1,3-BETA-GLUCANOSYLTRANSFERASE GAS1"/>
    <property type="match status" value="1"/>
</dbReference>
<evidence type="ECO:0000256" key="7">
    <source>
        <dbReference type="ARBA" id="ARBA00023136"/>
    </source>
</evidence>
<organism evidence="15 16">
    <name type="scientific">Lachancea nothofagi CBS 11611</name>
    <dbReference type="NCBI Taxonomy" id="1266666"/>
    <lineage>
        <taxon>Eukaryota</taxon>
        <taxon>Fungi</taxon>
        <taxon>Dikarya</taxon>
        <taxon>Ascomycota</taxon>
        <taxon>Saccharomycotina</taxon>
        <taxon>Saccharomycetes</taxon>
        <taxon>Saccharomycetales</taxon>
        <taxon>Saccharomycetaceae</taxon>
        <taxon>Lachancea</taxon>
    </lineage>
</organism>
<evidence type="ECO:0000256" key="14">
    <source>
        <dbReference type="SAM" id="Phobius"/>
    </source>
</evidence>
<name>A0A1G4JSK4_9SACH</name>
<evidence type="ECO:0000313" key="15">
    <source>
        <dbReference type="EMBL" id="SCU93840.1"/>
    </source>
</evidence>
<feature type="chain" id="PRO_5009028921" description="1,3-beta-glucanosyltransferase" evidence="12">
    <location>
        <begin position="24"/>
        <end position="492"/>
    </location>
</feature>
<keyword evidence="11" id="KW-0961">Cell wall biogenesis/degradation</keyword>
<evidence type="ECO:0000256" key="13">
    <source>
        <dbReference type="SAM" id="MobiDB-lite"/>
    </source>
</evidence>
<dbReference type="InterPro" id="IPR017853">
    <property type="entry name" value="GH"/>
</dbReference>
<dbReference type="EC" id="2.4.1.-" evidence="12"/>
<dbReference type="GO" id="GO:0009277">
    <property type="term" value="C:fungal-type cell wall"/>
    <property type="evidence" value="ECO:0007669"/>
    <property type="project" value="UniProtKB-ARBA"/>
</dbReference>
<dbReference type="PANTHER" id="PTHR31468:SF14">
    <property type="entry name" value="1,3-BETA-GLUCANOSYLTRANSFERASE GAS4"/>
    <property type="match status" value="1"/>
</dbReference>
<dbReference type="Pfam" id="PF03198">
    <property type="entry name" value="Glyco_hydro_72"/>
    <property type="match status" value="1"/>
</dbReference>
<comment type="subcellular location">
    <subcellularLocation>
        <location evidence="1">Cell envelope</location>
    </subcellularLocation>
    <subcellularLocation>
        <location evidence="12">Cell membrane</location>
        <topology evidence="12">Lipid-anchor</topology>
        <topology evidence="12">GPI-anchor</topology>
    </subcellularLocation>
    <subcellularLocation>
        <location evidence="2">Membrane</location>
        <topology evidence="2">Lipid-anchor</topology>
        <topology evidence="2">GPI-anchor</topology>
    </subcellularLocation>
</comment>
<feature type="region of interest" description="Disordered" evidence="13">
    <location>
        <begin position="434"/>
        <end position="463"/>
    </location>
</feature>
<evidence type="ECO:0000256" key="6">
    <source>
        <dbReference type="ARBA" id="ARBA00022729"/>
    </source>
</evidence>
<keyword evidence="8" id="KW-1015">Disulfide bond</keyword>
<dbReference type="OrthoDB" id="421038at2759"/>
<keyword evidence="10 12" id="KW-0449">Lipoprotein</keyword>
<dbReference type="GO" id="GO:0071970">
    <property type="term" value="P:fungal-type cell wall (1-&gt;3)-beta-D-glucan biosynthetic process"/>
    <property type="evidence" value="ECO:0007669"/>
    <property type="project" value="TreeGrafter"/>
</dbReference>
<evidence type="ECO:0000256" key="1">
    <source>
        <dbReference type="ARBA" id="ARBA00004196"/>
    </source>
</evidence>
<dbReference type="EMBL" id="LT598451">
    <property type="protein sequence ID" value="SCU93840.1"/>
    <property type="molecule type" value="Genomic_DNA"/>
</dbReference>
<dbReference type="GO" id="GO:0098552">
    <property type="term" value="C:side of membrane"/>
    <property type="evidence" value="ECO:0007669"/>
    <property type="project" value="UniProtKB-KW"/>
</dbReference>
<evidence type="ECO:0000256" key="10">
    <source>
        <dbReference type="ARBA" id="ARBA00023288"/>
    </source>
</evidence>
<keyword evidence="4 12" id="KW-0336">GPI-anchor</keyword>
<evidence type="ECO:0000256" key="3">
    <source>
        <dbReference type="ARBA" id="ARBA00007528"/>
    </source>
</evidence>
<comment type="similarity">
    <text evidence="3 12">Belongs to the glycosyl hydrolase 72 family.</text>
</comment>
<keyword evidence="7 12" id="KW-0472">Membrane</keyword>
<comment type="function">
    <text evidence="12">Splits internally a 1,3-beta-glucan molecule and transfers the newly generated reducing end (the donor) to the non-reducing end of another 1,3-beta-glucan molecule (the acceptor) forming a 1,3-beta linkage, resulting in the elongation of 1,3-beta-glucan chains in the cell wall.</text>
</comment>
<keyword evidence="16" id="KW-1185">Reference proteome</keyword>
<dbReference type="GO" id="GO:0031505">
    <property type="term" value="P:fungal-type cell wall organization"/>
    <property type="evidence" value="ECO:0007669"/>
    <property type="project" value="TreeGrafter"/>
</dbReference>
<evidence type="ECO:0000256" key="2">
    <source>
        <dbReference type="ARBA" id="ARBA00004589"/>
    </source>
</evidence>
<protein>
    <recommendedName>
        <fullName evidence="12">1,3-beta-glucanosyltransferase</fullName>
        <ecNumber evidence="12">2.4.1.-</ecNumber>
    </recommendedName>
</protein>
<keyword evidence="6 12" id="KW-0732">Signal</keyword>
<proteinExistence type="inferred from homology"/>
<keyword evidence="9" id="KW-0325">Glycoprotein</keyword>
<gene>
    <name evidence="15" type="ORF">LANO_0E04940G</name>
</gene>
<evidence type="ECO:0000256" key="11">
    <source>
        <dbReference type="ARBA" id="ARBA00023316"/>
    </source>
</evidence>
<dbReference type="SUPFAM" id="SSF51445">
    <property type="entry name" value="(Trans)glycosidases"/>
    <property type="match status" value="1"/>
</dbReference>
<dbReference type="GO" id="GO:0005886">
    <property type="term" value="C:plasma membrane"/>
    <property type="evidence" value="ECO:0007669"/>
    <property type="project" value="UniProtKB-SubCell"/>
</dbReference>
<dbReference type="Gene3D" id="3.20.20.80">
    <property type="entry name" value="Glycosidases"/>
    <property type="match status" value="1"/>
</dbReference>
<keyword evidence="14" id="KW-1133">Transmembrane helix</keyword>
<keyword evidence="5 12" id="KW-0808">Transferase</keyword>
<reference evidence="16" key="1">
    <citation type="submission" date="2016-03" db="EMBL/GenBank/DDBJ databases">
        <authorList>
            <person name="Devillers Hugo."/>
        </authorList>
    </citation>
    <scope>NUCLEOTIDE SEQUENCE [LARGE SCALE GENOMIC DNA]</scope>
</reference>
<accession>A0A1G4JSK4</accession>
<evidence type="ECO:0000256" key="8">
    <source>
        <dbReference type="ARBA" id="ARBA00023157"/>
    </source>
</evidence>
<evidence type="ECO:0000256" key="9">
    <source>
        <dbReference type="ARBA" id="ARBA00023180"/>
    </source>
</evidence>
<evidence type="ECO:0000256" key="5">
    <source>
        <dbReference type="ARBA" id="ARBA00022679"/>
    </source>
</evidence>
<evidence type="ECO:0000256" key="12">
    <source>
        <dbReference type="RuleBase" id="RU361209"/>
    </source>
</evidence>
<keyword evidence="14" id="KW-0812">Transmembrane</keyword>
<feature type="compositionally biased region" description="Basic and acidic residues" evidence="13">
    <location>
        <begin position="434"/>
        <end position="462"/>
    </location>
</feature>
<sequence length="492" mass="55992">MLHSLLKIVLTLSISPLIRFVHGSINPVEIHEQHFFDSVTREPFFIKGVDYQPGGSSDVTSKQDPLSDPKICARDIFLFQKLGINTIRVYSISPDLNHDACMTMMAAAGIYLILDVNSPMENQHLNRYEPWTSYNHNYLQHIFEVIEEFGHYNNTLGFFAGNEIINDGHSAKRSPSYIRAVVGDMKSYIKKNSPRGIPVGYSAADDLRYRIPLSQYLECHRENEPDSSIDFYGVNSYQWCGQQTFQTSGYDQLVSAYKEYTKPVFFSEFGCNTISPRSFAEVEALYSTDMINTFSGGLVYEFTQEPNNYGLVAMDRDGTAHLLHDFVALQNRYTAIESNEFQMIRKNAISLMAAAPLPACKDKYENIQIDEQVPQDLAKDLVRKGVDQKRGKYLSLKDSDLVSEFDIYDENGVKLNGKCKMEVVNKIEILQSDDEHVSQPKESNPDPREPPRQAEKQKEKESNAASFLTLSVPSAFFWTTCFLYFALHCNAF</sequence>
<dbReference type="GO" id="GO:0042124">
    <property type="term" value="F:1,3-beta-glucanosyltransferase activity"/>
    <property type="evidence" value="ECO:0007669"/>
    <property type="project" value="TreeGrafter"/>
</dbReference>
<dbReference type="InterPro" id="IPR004886">
    <property type="entry name" value="Glucanosyltransferase"/>
</dbReference>
<evidence type="ECO:0000313" key="16">
    <source>
        <dbReference type="Proteomes" id="UP000189911"/>
    </source>
</evidence>
<feature type="signal peptide" evidence="12">
    <location>
        <begin position="1"/>
        <end position="23"/>
    </location>
</feature>
<evidence type="ECO:0000256" key="4">
    <source>
        <dbReference type="ARBA" id="ARBA00022622"/>
    </source>
</evidence>
<dbReference type="Proteomes" id="UP000189911">
    <property type="component" value="Chromosome E"/>
</dbReference>
<dbReference type="FunFam" id="3.20.20.80:FF:000032">
    <property type="entry name" value="1,3-beta-glucanosyltransferase"/>
    <property type="match status" value="1"/>
</dbReference>
<feature type="transmembrane region" description="Helical" evidence="14">
    <location>
        <begin position="464"/>
        <end position="487"/>
    </location>
</feature>